<name>A0A8T3VN13_METOL</name>
<dbReference type="Proteomes" id="UP000732619">
    <property type="component" value="Unassembled WGS sequence"/>
</dbReference>
<dbReference type="GO" id="GO:0008483">
    <property type="term" value="F:transaminase activity"/>
    <property type="evidence" value="ECO:0007669"/>
    <property type="project" value="UniProtKB-KW"/>
</dbReference>
<evidence type="ECO:0000313" key="4">
    <source>
        <dbReference type="Proteomes" id="UP000732619"/>
    </source>
</evidence>
<dbReference type="EMBL" id="SUTG01000025">
    <property type="protein sequence ID" value="MBE6512652.1"/>
    <property type="molecule type" value="Genomic_DNA"/>
</dbReference>
<keyword evidence="3" id="KW-0032">Aminotransferase</keyword>
<organism evidence="3 4">
    <name type="scientific">Methanobrevibacter olleyae</name>
    <dbReference type="NCBI Taxonomy" id="294671"/>
    <lineage>
        <taxon>Archaea</taxon>
        <taxon>Methanobacteriati</taxon>
        <taxon>Methanobacteriota</taxon>
        <taxon>Methanomada group</taxon>
        <taxon>Methanobacteria</taxon>
        <taxon>Methanobacteriales</taxon>
        <taxon>Methanobacteriaceae</taxon>
        <taxon>Methanobrevibacter</taxon>
    </lineage>
</organism>
<comment type="caution">
    <text evidence="3">The sequence shown here is derived from an EMBL/GenBank/DDBJ whole genome shotgun (WGS) entry which is preliminary data.</text>
</comment>
<reference evidence="3" key="1">
    <citation type="submission" date="2019-04" db="EMBL/GenBank/DDBJ databases">
        <title>Evolution of Biomass-Degrading Anaerobic Consortia Revealed by Metagenomics.</title>
        <authorList>
            <person name="Peng X."/>
        </authorList>
    </citation>
    <scope>NUCLEOTIDE SEQUENCE</scope>
    <source>
        <strain evidence="3">SIG14</strain>
    </source>
</reference>
<protein>
    <submittedName>
        <fullName evidence="3">DegT/DnrJ/EryC1/StrS family aminotransferase</fullName>
    </submittedName>
</protein>
<dbReference type="InterPro" id="IPR015424">
    <property type="entry name" value="PyrdxlP-dep_Trfase"/>
</dbReference>
<dbReference type="AlphaFoldDB" id="A0A8T3VN13"/>
<keyword evidence="3" id="KW-0808">Transferase</keyword>
<dbReference type="PIRSF" id="PIRSF000390">
    <property type="entry name" value="PLP_StrS"/>
    <property type="match status" value="1"/>
</dbReference>
<evidence type="ECO:0000256" key="2">
    <source>
        <dbReference type="RuleBase" id="RU004508"/>
    </source>
</evidence>
<dbReference type="GO" id="GO:0000271">
    <property type="term" value="P:polysaccharide biosynthetic process"/>
    <property type="evidence" value="ECO:0007669"/>
    <property type="project" value="TreeGrafter"/>
</dbReference>
<dbReference type="InterPro" id="IPR015421">
    <property type="entry name" value="PyrdxlP-dep_Trfase_major"/>
</dbReference>
<dbReference type="InterPro" id="IPR000653">
    <property type="entry name" value="DegT/StrS_aminotransferase"/>
</dbReference>
<dbReference type="Pfam" id="PF01041">
    <property type="entry name" value="DegT_DnrJ_EryC1"/>
    <property type="match status" value="1"/>
</dbReference>
<accession>A0A8T3VN13</accession>
<gene>
    <name evidence="3" type="ORF">E7Z75_05885</name>
</gene>
<dbReference type="CDD" id="cd00616">
    <property type="entry name" value="AHBA_syn"/>
    <property type="match status" value="1"/>
</dbReference>
<evidence type="ECO:0000256" key="1">
    <source>
        <dbReference type="ARBA" id="ARBA00022898"/>
    </source>
</evidence>
<evidence type="ECO:0000313" key="3">
    <source>
        <dbReference type="EMBL" id="MBE6512652.1"/>
    </source>
</evidence>
<keyword evidence="1 2" id="KW-0663">Pyridoxal phosphate</keyword>
<dbReference type="PANTHER" id="PTHR30244">
    <property type="entry name" value="TRANSAMINASE"/>
    <property type="match status" value="1"/>
</dbReference>
<comment type="similarity">
    <text evidence="2">Belongs to the DegT/DnrJ/EryC1 family.</text>
</comment>
<proteinExistence type="inferred from homology"/>
<sequence length="373" mass="43041">MFKEKIFVTRPLLPPLEEYQLKLKQIWENKWLTNYGPFEHEFQSNLKKLFDAENVELFANGHTSLDLAIKSLDLDGEVITTPFTFASTTQAIIGNNLKPVFADVEREYYNLNPENIESLITEKTSAIIPVHVFGNPCEVKKIEKIAKKYDLKVIYDAAHAFGVKIDNESIVNFGDISMLSFHATKVFNTIEGGALIFKDKELSNKLKALKNFGITPDKEEVRYLGKNGKMNEFEAAMGLCNLNKIDDIFYQRSLIYNRYLECLEDLEDSGDLKLIHPQNNVFYNYAYFTIKLNSIEERDFLYGKLAEYNVFARKYFYPPCNEFPAYDFDRNTPIAKDISNTILSLPLYIGLSLDDVNQISKIIKIELKNFKNL</sequence>
<dbReference type="GO" id="GO:0030170">
    <property type="term" value="F:pyridoxal phosphate binding"/>
    <property type="evidence" value="ECO:0007669"/>
    <property type="project" value="TreeGrafter"/>
</dbReference>
<dbReference type="Gene3D" id="3.40.640.10">
    <property type="entry name" value="Type I PLP-dependent aspartate aminotransferase-like (Major domain)"/>
    <property type="match status" value="1"/>
</dbReference>
<dbReference type="SUPFAM" id="SSF53383">
    <property type="entry name" value="PLP-dependent transferases"/>
    <property type="match status" value="1"/>
</dbReference>
<dbReference type="PANTHER" id="PTHR30244:SF9">
    <property type="entry name" value="PROTEIN RV3402C"/>
    <property type="match status" value="1"/>
</dbReference>